<dbReference type="Gene3D" id="2.40.100.10">
    <property type="entry name" value="Cyclophilin-like"/>
    <property type="match status" value="1"/>
</dbReference>
<proteinExistence type="predicted"/>
<evidence type="ECO:0000256" key="1">
    <source>
        <dbReference type="ARBA" id="ARBA00022741"/>
    </source>
</evidence>
<dbReference type="PANTHER" id="PTHR34698">
    <property type="entry name" value="5-OXOPROLINASE SUBUNIT B"/>
    <property type="match status" value="1"/>
</dbReference>
<keyword evidence="2 5" id="KW-0378">Hydrolase</keyword>
<dbReference type="EC" id="3.5.2.9" evidence="5"/>
<dbReference type="InterPro" id="IPR003833">
    <property type="entry name" value="CT_C_D"/>
</dbReference>
<dbReference type="EMBL" id="JAMXIB010000001">
    <property type="protein sequence ID" value="MCO5723437.1"/>
    <property type="molecule type" value="Genomic_DNA"/>
</dbReference>
<evidence type="ECO:0000313" key="5">
    <source>
        <dbReference type="EMBL" id="MCO5723437.1"/>
    </source>
</evidence>
<dbReference type="SUPFAM" id="SSF50891">
    <property type="entry name" value="Cyclophilin-like"/>
    <property type="match status" value="1"/>
</dbReference>
<dbReference type="GO" id="GO:0017168">
    <property type="term" value="F:5-oxoprolinase (ATP-hydrolyzing) activity"/>
    <property type="evidence" value="ECO:0007669"/>
    <property type="project" value="UniProtKB-EC"/>
</dbReference>
<keyword evidence="3" id="KW-0067">ATP-binding</keyword>
<dbReference type="PANTHER" id="PTHR34698:SF2">
    <property type="entry name" value="5-OXOPROLINASE SUBUNIT B"/>
    <property type="match status" value="1"/>
</dbReference>
<sequence length="245" mass="27693">MSEAPFHIKPFGREALLLEWPAGVSEETLMDVLGFMRYLRDNHLPESEWEFIPVYHSLTLISYGKEKDLERVTRNLPAWYHDYPGPGTLSARCWELPVCYDPPFAPDLEEVARILNTTEPDLVRSHTAQPYRVFGIGFLPGFLYLGGVPETLRLPRRDHPRLRVPAGAVGLADRQTGIYPQESPGGWHLIGNCPVPLFNPEAQPPCFISPGDQVRFRAVSPAEYELHKIEGEIGIYNFREGEGNA</sequence>
<dbReference type="SMART" id="SM00796">
    <property type="entry name" value="AHS1"/>
    <property type="match status" value="1"/>
</dbReference>
<dbReference type="RefSeq" id="WP_252739814.1">
    <property type="nucleotide sequence ID" value="NZ_JAMXIB010000001.1"/>
</dbReference>
<organism evidence="5 6">
    <name type="scientific">Robiginitalea marina</name>
    <dbReference type="NCBI Taxonomy" id="2954105"/>
    <lineage>
        <taxon>Bacteria</taxon>
        <taxon>Pseudomonadati</taxon>
        <taxon>Bacteroidota</taxon>
        <taxon>Flavobacteriia</taxon>
        <taxon>Flavobacteriales</taxon>
        <taxon>Flavobacteriaceae</taxon>
        <taxon>Robiginitalea</taxon>
    </lineage>
</organism>
<evidence type="ECO:0000256" key="3">
    <source>
        <dbReference type="ARBA" id="ARBA00022840"/>
    </source>
</evidence>
<keyword evidence="6" id="KW-1185">Reference proteome</keyword>
<keyword evidence="1" id="KW-0547">Nucleotide-binding</keyword>
<dbReference type="InterPro" id="IPR029000">
    <property type="entry name" value="Cyclophilin-like_dom_sf"/>
</dbReference>
<evidence type="ECO:0000256" key="2">
    <source>
        <dbReference type="ARBA" id="ARBA00022801"/>
    </source>
</evidence>
<name>A0ABT1AU28_9FLAO</name>
<dbReference type="SUPFAM" id="SSF160467">
    <property type="entry name" value="PH0987 N-terminal domain-like"/>
    <property type="match status" value="1"/>
</dbReference>
<evidence type="ECO:0000313" key="6">
    <source>
        <dbReference type="Proteomes" id="UP001206312"/>
    </source>
</evidence>
<accession>A0ABT1AU28</accession>
<dbReference type="NCBIfam" id="TIGR00370">
    <property type="entry name" value="5-oxoprolinase subunit PxpB"/>
    <property type="match status" value="1"/>
</dbReference>
<dbReference type="InterPro" id="IPR010016">
    <property type="entry name" value="PxpB"/>
</dbReference>
<comment type="caution">
    <text evidence="5">The sequence shown here is derived from an EMBL/GenBank/DDBJ whole genome shotgun (WGS) entry which is preliminary data.</text>
</comment>
<dbReference type="Gene3D" id="3.30.1360.40">
    <property type="match status" value="1"/>
</dbReference>
<feature type="domain" description="Carboxyltransferase" evidence="4">
    <location>
        <begin position="6"/>
        <end position="208"/>
    </location>
</feature>
<dbReference type="Pfam" id="PF02682">
    <property type="entry name" value="CT_C_D"/>
    <property type="match status" value="1"/>
</dbReference>
<protein>
    <submittedName>
        <fullName evidence="5">5-oxoprolinase subunit PxpB</fullName>
        <ecNumber evidence="5">3.5.2.9</ecNumber>
    </submittedName>
</protein>
<gene>
    <name evidence="5" type="primary">pxpB</name>
    <name evidence="5" type="ORF">NG653_01130</name>
</gene>
<dbReference type="Proteomes" id="UP001206312">
    <property type="component" value="Unassembled WGS sequence"/>
</dbReference>
<evidence type="ECO:0000259" key="4">
    <source>
        <dbReference type="SMART" id="SM00796"/>
    </source>
</evidence>
<reference evidence="5 6" key="1">
    <citation type="submission" date="2022-06" db="EMBL/GenBank/DDBJ databases">
        <authorList>
            <person name="Xuan X."/>
        </authorList>
    </citation>
    <scope>NUCLEOTIDE SEQUENCE [LARGE SCALE GENOMIC DNA]</scope>
    <source>
        <strain evidence="5 6">2V75</strain>
    </source>
</reference>